<comment type="caution">
    <text evidence="2">The sequence shown here is derived from an EMBL/GenBank/DDBJ whole genome shotgun (WGS) entry which is preliminary data.</text>
</comment>
<keyword evidence="3" id="KW-1185">Reference proteome</keyword>
<dbReference type="Proteomes" id="UP000678545">
    <property type="component" value="Unassembled WGS sequence"/>
</dbReference>
<name>A0A941IC27_9BURK</name>
<keyword evidence="1" id="KW-0812">Transmembrane</keyword>
<dbReference type="EMBL" id="JAGSPJ010000002">
    <property type="protein sequence ID" value="MBR7799744.1"/>
    <property type="molecule type" value="Genomic_DNA"/>
</dbReference>
<feature type="transmembrane region" description="Helical" evidence="1">
    <location>
        <begin position="12"/>
        <end position="30"/>
    </location>
</feature>
<evidence type="ECO:0000313" key="2">
    <source>
        <dbReference type="EMBL" id="MBR7799744.1"/>
    </source>
</evidence>
<dbReference type="AlphaFoldDB" id="A0A941IC27"/>
<dbReference type="RefSeq" id="WP_212674864.1">
    <property type="nucleotide sequence ID" value="NZ_JAGSPJ010000002.1"/>
</dbReference>
<sequence length="186" mass="20801">MYLPQKLGVQSAALSLLLIAFVGLLVARMINAPERVANEQIELQSWTLSQAPEVIEPKHARYPARYLQLELLSEQASQANWLATVRGWDHLLPEESKVALLSLKRFERVQLGLLKGSPKTGLTRIWSLRVGDKIILNLDQTVAADMSMSEEKMGSVWVVSILMICLACALLIIAFTRRSLQSFKST</sequence>
<keyword evidence="1" id="KW-0472">Membrane</keyword>
<evidence type="ECO:0000256" key="1">
    <source>
        <dbReference type="SAM" id="Phobius"/>
    </source>
</evidence>
<accession>A0A941IC27</accession>
<gene>
    <name evidence="2" type="ORF">KDM90_07015</name>
</gene>
<evidence type="ECO:0000313" key="3">
    <source>
        <dbReference type="Proteomes" id="UP000678545"/>
    </source>
</evidence>
<feature type="transmembrane region" description="Helical" evidence="1">
    <location>
        <begin position="156"/>
        <end position="176"/>
    </location>
</feature>
<protein>
    <submittedName>
        <fullName evidence="2">Uncharacterized protein</fullName>
    </submittedName>
</protein>
<reference evidence="2" key="1">
    <citation type="submission" date="2021-04" db="EMBL/GenBank/DDBJ databases">
        <title>novel species isolated from subtropical streams in China.</title>
        <authorList>
            <person name="Lu H."/>
        </authorList>
    </citation>
    <scope>NUCLEOTIDE SEQUENCE</scope>
    <source>
        <strain evidence="2">FT137W</strain>
    </source>
</reference>
<organism evidence="2 3">
    <name type="scientific">Undibacterium fentianense</name>
    <dbReference type="NCBI Taxonomy" id="2828728"/>
    <lineage>
        <taxon>Bacteria</taxon>
        <taxon>Pseudomonadati</taxon>
        <taxon>Pseudomonadota</taxon>
        <taxon>Betaproteobacteria</taxon>
        <taxon>Burkholderiales</taxon>
        <taxon>Oxalobacteraceae</taxon>
        <taxon>Undibacterium</taxon>
    </lineage>
</organism>
<proteinExistence type="predicted"/>
<keyword evidence="1" id="KW-1133">Transmembrane helix</keyword>